<feature type="non-terminal residue" evidence="1">
    <location>
        <position position="1"/>
    </location>
</feature>
<organism evidence="1">
    <name type="scientific">Oikopleura dioica</name>
    <name type="common">Tunicate</name>
    <dbReference type="NCBI Taxonomy" id="34765"/>
    <lineage>
        <taxon>Eukaryota</taxon>
        <taxon>Metazoa</taxon>
        <taxon>Chordata</taxon>
        <taxon>Tunicata</taxon>
        <taxon>Appendicularia</taxon>
        <taxon>Copelata</taxon>
        <taxon>Oikopleuridae</taxon>
        <taxon>Oikopleura</taxon>
    </lineage>
</organism>
<name>E4Y2E9_OIKDI</name>
<keyword evidence="2" id="KW-1185">Reference proteome</keyword>
<sequence length="47" mass="5306">RATDFLSTLQRLFQGGNLRKCCGNRTYDPRRLACCRGDELKPLGTCT</sequence>
<reference evidence="1" key="1">
    <citation type="journal article" date="2010" name="Science">
        <title>Plasticity of animal genome architecture unmasked by rapid evolution of a pelagic tunicate.</title>
        <authorList>
            <person name="Denoeud F."/>
            <person name="Henriet S."/>
            <person name="Mungpakdee S."/>
            <person name="Aury J.M."/>
            <person name="Da Silva C."/>
            <person name="Brinkmann H."/>
            <person name="Mikhaleva J."/>
            <person name="Olsen L.C."/>
            <person name="Jubin C."/>
            <person name="Canestro C."/>
            <person name="Bouquet J.M."/>
            <person name="Danks G."/>
            <person name="Poulain J."/>
            <person name="Campsteijn C."/>
            <person name="Adamski M."/>
            <person name="Cross I."/>
            <person name="Yadetie F."/>
            <person name="Muffato M."/>
            <person name="Louis A."/>
            <person name="Butcher S."/>
            <person name="Tsagkogeorga G."/>
            <person name="Konrad A."/>
            <person name="Singh S."/>
            <person name="Jensen M.F."/>
            <person name="Cong E.H."/>
            <person name="Eikeseth-Otteraa H."/>
            <person name="Noel B."/>
            <person name="Anthouard V."/>
            <person name="Porcel B.M."/>
            <person name="Kachouri-Lafond R."/>
            <person name="Nishino A."/>
            <person name="Ugolini M."/>
            <person name="Chourrout P."/>
            <person name="Nishida H."/>
            <person name="Aasland R."/>
            <person name="Huzurbazar S."/>
            <person name="Westhof E."/>
            <person name="Delsuc F."/>
            <person name="Lehrach H."/>
            <person name="Reinhardt R."/>
            <person name="Weissenbach J."/>
            <person name="Roy S.W."/>
            <person name="Artiguenave F."/>
            <person name="Postlethwait J.H."/>
            <person name="Manak J.R."/>
            <person name="Thompson E.M."/>
            <person name="Jaillon O."/>
            <person name="Du Pasquier L."/>
            <person name="Boudinot P."/>
            <person name="Liberles D.A."/>
            <person name="Volff J.N."/>
            <person name="Philippe H."/>
            <person name="Lenhard B."/>
            <person name="Roest Crollius H."/>
            <person name="Wincker P."/>
            <person name="Chourrout D."/>
        </authorList>
    </citation>
    <scope>NUCLEOTIDE SEQUENCE [LARGE SCALE GENOMIC DNA]</scope>
</reference>
<accession>E4Y2E9</accession>
<dbReference type="EMBL" id="FN653824">
    <property type="protein sequence ID" value="CBY16043.1"/>
    <property type="molecule type" value="Genomic_DNA"/>
</dbReference>
<dbReference type="AlphaFoldDB" id="E4Y2E9"/>
<evidence type="ECO:0000313" key="1">
    <source>
        <dbReference type="EMBL" id="CBY16043.1"/>
    </source>
</evidence>
<dbReference type="Proteomes" id="UP000001307">
    <property type="component" value="Unassembled WGS sequence"/>
</dbReference>
<protein>
    <submittedName>
        <fullName evidence="1">Uncharacterized protein</fullName>
    </submittedName>
</protein>
<dbReference type="InParanoid" id="E4Y2E9"/>
<evidence type="ECO:0000313" key="2">
    <source>
        <dbReference type="Proteomes" id="UP000001307"/>
    </source>
</evidence>
<gene>
    <name evidence="1" type="ORF">GSOID_T00016343001</name>
</gene>
<proteinExistence type="predicted"/>